<evidence type="ECO:0000313" key="8">
    <source>
        <dbReference type="EMBL" id="KAK8723243.1"/>
    </source>
</evidence>
<dbReference type="InterPro" id="IPR029058">
    <property type="entry name" value="AB_hydrolase_fold"/>
</dbReference>
<evidence type="ECO:0000259" key="7">
    <source>
        <dbReference type="Pfam" id="PF00135"/>
    </source>
</evidence>
<comment type="similarity">
    <text evidence="1 5">Belongs to the type-B carboxylesterase/lipase family.</text>
</comment>
<feature type="transmembrane region" description="Helical" evidence="6">
    <location>
        <begin position="52"/>
        <end position="70"/>
    </location>
</feature>
<dbReference type="EMBL" id="JARKIK010000091">
    <property type="protein sequence ID" value="KAK8723243.1"/>
    <property type="molecule type" value="Genomic_DNA"/>
</dbReference>
<dbReference type="InterPro" id="IPR019826">
    <property type="entry name" value="Carboxylesterase_B_AS"/>
</dbReference>
<evidence type="ECO:0000256" key="3">
    <source>
        <dbReference type="ARBA" id="ARBA00022801"/>
    </source>
</evidence>
<proteinExistence type="inferred from homology"/>
<dbReference type="PROSITE" id="PS00122">
    <property type="entry name" value="CARBOXYLESTERASE_B_1"/>
    <property type="match status" value="1"/>
</dbReference>
<accession>A0AAW0W1C9</accession>
<keyword evidence="9" id="KW-1185">Reference proteome</keyword>
<evidence type="ECO:0000256" key="5">
    <source>
        <dbReference type="RuleBase" id="RU361235"/>
    </source>
</evidence>
<dbReference type="AlphaFoldDB" id="A0AAW0W1C9"/>
<dbReference type="Pfam" id="PF00135">
    <property type="entry name" value="COesterase"/>
    <property type="match status" value="1"/>
</dbReference>
<evidence type="ECO:0000256" key="1">
    <source>
        <dbReference type="ARBA" id="ARBA00005964"/>
    </source>
</evidence>
<dbReference type="PROSITE" id="PS00941">
    <property type="entry name" value="CARBOXYLESTERASE_B_2"/>
    <property type="match status" value="1"/>
</dbReference>
<keyword evidence="6" id="KW-0472">Membrane</keyword>
<dbReference type="EC" id="3.1.1.-" evidence="5"/>
<sequence length="155" mass="17045">DGWEGVKDGSQDPPLCSQVNGHSLFAGEPFYEGDEDCLYLSIFTPKPGEPKVQLPVIILIPGGGFFFGGIRKFAPYVFMNEDIIFIIIQYRLGILGFLSTEDTVIPGNFGLKDQTMALQWIQRNVHNFGGDASRVTIYGVSSGGVSVHFHILSPY</sequence>
<organism evidence="8 9">
    <name type="scientific">Cherax quadricarinatus</name>
    <name type="common">Australian red claw crayfish</name>
    <dbReference type="NCBI Taxonomy" id="27406"/>
    <lineage>
        <taxon>Eukaryota</taxon>
        <taxon>Metazoa</taxon>
        <taxon>Ecdysozoa</taxon>
        <taxon>Arthropoda</taxon>
        <taxon>Crustacea</taxon>
        <taxon>Multicrustacea</taxon>
        <taxon>Malacostraca</taxon>
        <taxon>Eumalacostraca</taxon>
        <taxon>Eucarida</taxon>
        <taxon>Decapoda</taxon>
        <taxon>Pleocyemata</taxon>
        <taxon>Astacidea</taxon>
        <taxon>Parastacoidea</taxon>
        <taxon>Parastacidae</taxon>
        <taxon>Cherax</taxon>
    </lineage>
</organism>
<evidence type="ECO:0000256" key="6">
    <source>
        <dbReference type="SAM" id="Phobius"/>
    </source>
</evidence>
<feature type="non-terminal residue" evidence="8">
    <location>
        <position position="1"/>
    </location>
</feature>
<keyword evidence="4" id="KW-0325">Glycoprotein</keyword>
<comment type="caution">
    <text evidence="8">The sequence shown here is derived from an EMBL/GenBank/DDBJ whole genome shotgun (WGS) entry which is preliminary data.</text>
</comment>
<feature type="domain" description="Carboxylesterase type B" evidence="7">
    <location>
        <begin position="2"/>
        <end position="155"/>
    </location>
</feature>
<name>A0AAW0W1C9_CHEQU</name>
<dbReference type="Gene3D" id="3.40.50.1820">
    <property type="entry name" value="alpha/beta hydrolase"/>
    <property type="match status" value="1"/>
</dbReference>
<keyword evidence="3 5" id="KW-0378">Hydrolase</keyword>
<dbReference type="InterPro" id="IPR002018">
    <property type="entry name" value="CarbesteraseB"/>
</dbReference>
<keyword evidence="2" id="KW-0719">Serine esterase</keyword>
<keyword evidence="6" id="KW-1133">Transmembrane helix</keyword>
<dbReference type="Proteomes" id="UP001445076">
    <property type="component" value="Unassembled WGS sequence"/>
</dbReference>
<protein>
    <recommendedName>
        <fullName evidence="5">Carboxylic ester hydrolase</fullName>
        <ecNumber evidence="5">3.1.1.-</ecNumber>
    </recommendedName>
</protein>
<feature type="non-terminal residue" evidence="8">
    <location>
        <position position="155"/>
    </location>
</feature>
<dbReference type="GO" id="GO:0052689">
    <property type="term" value="F:carboxylic ester hydrolase activity"/>
    <property type="evidence" value="ECO:0007669"/>
    <property type="project" value="UniProtKB-KW"/>
</dbReference>
<dbReference type="InterPro" id="IPR050309">
    <property type="entry name" value="Type-B_Carboxylest/Lipase"/>
</dbReference>
<dbReference type="SUPFAM" id="SSF53474">
    <property type="entry name" value="alpha/beta-Hydrolases"/>
    <property type="match status" value="1"/>
</dbReference>
<reference evidence="8 9" key="1">
    <citation type="journal article" date="2024" name="BMC Genomics">
        <title>Genome assembly of redclaw crayfish (Cherax quadricarinatus) provides insights into its immune adaptation and hypoxia tolerance.</title>
        <authorList>
            <person name="Liu Z."/>
            <person name="Zheng J."/>
            <person name="Li H."/>
            <person name="Fang K."/>
            <person name="Wang S."/>
            <person name="He J."/>
            <person name="Zhou D."/>
            <person name="Weng S."/>
            <person name="Chi M."/>
            <person name="Gu Z."/>
            <person name="He J."/>
            <person name="Li F."/>
            <person name="Wang M."/>
        </authorList>
    </citation>
    <scope>NUCLEOTIDE SEQUENCE [LARGE SCALE GENOMIC DNA]</scope>
    <source>
        <strain evidence="8">ZL_2023a</strain>
    </source>
</reference>
<evidence type="ECO:0000256" key="4">
    <source>
        <dbReference type="ARBA" id="ARBA00023180"/>
    </source>
</evidence>
<evidence type="ECO:0000313" key="9">
    <source>
        <dbReference type="Proteomes" id="UP001445076"/>
    </source>
</evidence>
<gene>
    <name evidence="8" type="ORF">OTU49_011932</name>
</gene>
<evidence type="ECO:0000256" key="2">
    <source>
        <dbReference type="ARBA" id="ARBA00022487"/>
    </source>
</evidence>
<dbReference type="PANTHER" id="PTHR11559">
    <property type="entry name" value="CARBOXYLESTERASE"/>
    <property type="match status" value="1"/>
</dbReference>
<dbReference type="InterPro" id="IPR019819">
    <property type="entry name" value="Carboxylesterase_B_CS"/>
</dbReference>
<keyword evidence="6" id="KW-0812">Transmembrane</keyword>